<dbReference type="PANTHER" id="PTHR13234">
    <property type="entry name" value="GAMMA-INTERFERON INDUCIBLE LYSOSOMAL THIOL REDUCTASE GILT"/>
    <property type="match status" value="1"/>
</dbReference>
<evidence type="ECO:0000256" key="5">
    <source>
        <dbReference type="ARBA" id="ARBA00023180"/>
    </source>
</evidence>
<name>A0A1B6CSE5_9HEMI</name>
<comment type="subcellular location">
    <subcellularLocation>
        <location evidence="1">Secreted</location>
    </subcellularLocation>
</comment>
<proteinExistence type="inferred from homology"/>
<sequence length="209" mass="23654">MLQFLFIAVLLQVLCCVTTQKVKTTLYYESLCPDCHVFIKDQLVPTWENMSDYMLVELVPYGNAQRKFSGGHWNFICQHGVQECEENLIHACSVDLLQPGNMNKLLHFINCMVVNSSLKLPKKTSLCIKNAKIPEGKIINCIGDPTKAESLMLSMAKRTESVTPSLYEVPTVQINGVYNPSEQDQIDKNLKSVICKYLENPQPEICNHV</sequence>
<dbReference type="PANTHER" id="PTHR13234:SF8">
    <property type="entry name" value="GAMMA-INTERFERON-INDUCIBLE LYSOSOMAL THIOL REDUCTASE"/>
    <property type="match status" value="1"/>
</dbReference>
<dbReference type="GO" id="GO:0016671">
    <property type="term" value="F:oxidoreductase activity, acting on a sulfur group of donors, disulfide as acceptor"/>
    <property type="evidence" value="ECO:0007669"/>
    <property type="project" value="InterPro"/>
</dbReference>
<dbReference type="Pfam" id="PF03227">
    <property type="entry name" value="GILT"/>
    <property type="match status" value="1"/>
</dbReference>
<evidence type="ECO:0000313" key="7">
    <source>
        <dbReference type="EMBL" id="JAS16372.1"/>
    </source>
</evidence>
<evidence type="ECO:0000256" key="1">
    <source>
        <dbReference type="ARBA" id="ARBA00004613"/>
    </source>
</evidence>
<evidence type="ECO:0008006" key="8">
    <source>
        <dbReference type="Google" id="ProtNLM"/>
    </source>
</evidence>
<keyword evidence="3" id="KW-0964">Secreted</keyword>
<organism evidence="7">
    <name type="scientific">Clastoptera arizonana</name>
    <name type="common">Arizona spittle bug</name>
    <dbReference type="NCBI Taxonomy" id="38151"/>
    <lineage>
        <taxon>Eukaryota</taxon>
        <taxon>Metazoa</taxon>
        <taxon>Ecdysozoa</taxon>
        <taxon>Arthropoda</taxon>
        <taxon>Hexapoda</taxon>
        <taxon>Insecta</taxon>
        <taxon>Pterygota</taxon>
        <taxon>Neoptera</taxon>
        <taxon>Paraneoptera</taxon>
        <taxon>Hemiptera</taxon>
        <taxon>Auchenorrhyncha</taxon>
        <taxon>Cercopoidea</taxon>
        <taxon>Clastopteridae</taxon>
        <taxon>Clastoptera</taxon>
    </lineage>
</organism>
<dbReference type="AlphaFoldDB" id="A0A1B6CSE5"/>
<keyword evidence="5" id="KW-0325">Glycoprotein</keyword>
<keyword evidence="4 6" id="KW-0732">Signal</keyword>
<feature type="signal peptide" evidence="6">
    <location>
        <begin position="1"/>
        <end position="19"/>
    </location>
</feature>
<dbReference type="EMBL" id="GEDC01020926">
    <property type="protein sequence ID" value="JAS16372.1"/>
    <property type="molecule type" value="Transcribed_RNA"/>
</dbReference>
<dbReference type="GO" id="GO:0005576">
    <property type="term" value="C:extracellular region"/>
    <property type="evidence" value="ECO:0007669"/>
    <property type="project" value="UniProtKB-SubCell"/>
</dbReference>
<evidence type="ECO:0000256" key="4">
    <source>
        <dbReference type="ARBA" id="ARBA00022729"/>
    </source>
</evidence>
<evidence type="ECO:0000256" key="2">
    <source>
        <dbReference type="ARBA" id="ARBA00005679"/>
    </source>
</evidence>
<dbReference type="InterPro" id="IPR004911">
    <property type="entry name" value="Interferon-induced_GILT"/>
</dbReference>
<protein>
    <recommendedName>
        <fullName evidence="8">Saposin A-type domain-containing protein</fullName>
    </recommendedName>
</protein>
<reference evidence="7" key="1">
    <citation type="submission" date="2015-12" db="EMBL/GenBank/DDBJ databases">
        <title>De novo transcriptome assembly of four potential Pierce s Disease insect vectors from Arizona vineyards.</title>
        <authorList>
            <person name="Tassone E.E."/>
        </authorList>
    </citation>
    <scope>NUCLEOTIDE SEQUENCE</scope>
</reference>
<gene>
    <name evidence="7" type="ORF">g.8622</name>
</gene>
<evidence type="ECO:0000256" key="6">
    <source>
        <dbReference type="SAM" id="SignalP"/>
    </source>
</evidence>
<evidence type="ECO:0000256" key="3">
    <source>
        <dbReference type="ARBA" id="ARBA00022525"/>
    </source>
</evidence>
<comment type="similarity">
    <text evidence="2">Belongs to the GILT family.</text>
</comment>
<accession>A0A1B6CSE5</accession>
<feature type="chain" id="PRO_5008580619" description="Saposin A-type domain-containing protein" evidence="6">
    <location>
        <begin position="20"/>
        <end position="209"/>
    </location>
</feature>